<dbReference type="Pfam" id="PF11871">
    <property type="entry name" value="DUF3391"/>
    <property type="match status" value="1"/>
</dbReference>
<dbReference type="SMART" id="SM00471">
    <property type="entry name" value="HDc"/>
    <property type="match status" value="1"/>
</dbReference>
<dbReference type="RefSeq" id="WP_058754267.1">
    <property type="nucleotide sequence ID" value="NZ_LDTB01000004.1"/>
</dbReference>
<dbReference type="InterPro" id="IPR003607">
    <property type="entry name" value="HD/PDEase_dom"/>
</dbReference>
<dbReference type="Gene3D" id="1.10.3210.10">
    <property type="entry name" value="Hypothetical protein af1432"/>
    <property type="match status" value="1"/>
</dbReference>
<dbReference type="PROSITE" id="PS51832">
    <property type="entry name" value="HD_GYP"/>
    <property type="match status" value="1"/>
</dbReference>
<evidence type="ECO:0000256" key="1">
    <source>
        <dbReference type="SAM" id="MobiDB-lite"/>
    </source>
</evidence>
<dbReference type="SUPFAM" id="SSF109604">
    <property type="entry name" value="HD-domain/PDEase-like"/>
    <property type="match status" value="1"/>
</dbReference>
<protein>
    <recommendedName>
        <fullName evidence="2">HD-GYP domain-containing protein</fullName>
    </recommendedName>
</protein>
<dbReference type="InterPro" id="IPR021812">
    <property type="entry name" value="DUF3391"/>
</dbReference>
<reference evidence="3 4" key="1">
    <citation type="journal article" date="2016" name="Front. Microbiol.">
        <title>Genomic Resource of Rice Seed Associated Bacteria.</title>
        <authorList>
            <person name="Midha S."/>
            <person name="Bansal K."/>
            <person name="Sharma S."/>
            <person name="Kumar N."/>
            <person name="Patil P.P."/>
            <person name="Chaudhry V."/>
            <person name="Patil P.B."/>
        </authorList>
    </citation>
    <scope>NUCLEOTIDE SEQUENCE [LARGE SCALE GENOMIC DNA]</scope>
    <source>
        <strain evidence="3 4">NS334</strain>
    </source>
</reference>
<dbReference type="PANTHER" id="PTHR43155">
    <property type="entry name" value="CYCLIC DI-GMP PHOSPHODIESTERASE PA4108-RELATED"/>
    <property type="match status" value="1"/>
</dbReference>
<accession>A0A147I9L1</accession>
<dbReference type="PANTHER" id="PTHR43155:SF2">
    <property type="entry name" value="CYCLIC DI-GMP PHOSPHODIESTERASE PA4108"/>
    <property type="match status" value="1"/>
</dbReference>
<dbReference type="Pfam" id="PF13487">
    <property type="entry name" value="HD_5"/>
    <property type="match status" value="1"/>
</dbReference>
<organism evidence="3 4">
    <name type="scientific">Sphingomonas endophytica</name>
    <dbReference type="NCBI Taxonomy" id="869719"/>
    <lineage>
        <taxon>Bacteria</taxon>
        <taxon>Pseudomonadati</taxon>
        <taxon>Pseudomonadota</taxon>
        <taxon>Alphaproteobacteria</taxon>
        <taxon>Sphingomonadales</taxon>
        <taxon>Sphingomonadaceae</taxon>
        <taxon>Sphingomonas</taxon>
    </lineage>
</organism>
<feature type="domain" description="HD-GYP" evidence="2">
    <location>
        <begin position="152"/>
        <end position="347"/>
    </location>
</feature>
<dbReference type="GO" id="GO:0008081">
    <property type="term" value="F:phosphoric diester hydrolase activity"/>
    <property type="evidence" value="ECO:0007669"/>
    <property type="project" value="UniProtKB-ARBA"/>
</dbReference>
<dbReference type="Proteomes" id="UP000074310">
    <property type="component" value="Unassembled WGS sequence"/>
</dbReference>
<keyword evidence="4" id="KW-1185">Reference proteome</keyword>
<dbReference type="CDD" id="cd00077">
    <property type="entry name" value="HDc"/>
    <property type="match status" value="1"/>
</dbReference>
<dbReference type="NCBIfam" id="TIGR00277">
    <property type="entry name" value="HDIG"/>
    <property type="match status" value="1"/>
</dbReference>
<name>A0A147I9L1_9SPHN</name>
<feature type="compositionally biased region" description="Polar residues" evidence="1">
    <location>
        <begin position="419"/>
        <end position="436"/>
    </location>
</feature>
<comment type="caution">
    <text evidence="3">The sequence shown here is derived from an EMBL/GenBank/DDBJ whole genome shotgun (WGS) entry which is preliminary data.</text>
</comment>
<gene>
    <name evidence="3" type="ORF">NS334_01805</name>
</gene>
<dbReference type="AlphaFoldDB" id="A0A147I9L1"/>
<evidence type="ECO:0000313" key="3">
    <source>
        <dbReference type="EMBL" id="KTT76161.1"/>
    </source>
</evidence>
<sequence length="436" mass="47867">MLVRIKTEEARIGMFLHAVDGGWLASPFWRSQFVLTRTSEIRKLIESGIDEIVIDVSKGVGVGVASAPPVTEARAAETPPSAGEADTVTRAAAPVVRAIRTPSRRRVPPDVARAQAVVERSKTVIAAMFSEVRLGKAVEMDTILPLVDQITESVTRDTGAMLNVTRLKTKNEYTYVHSVAVGALLVHFAQHMRMSDTEVRDLALAGLLHDIGKMAVPNELLDKAGRLAPDEFDLIRLHPENGHALLRACAPMPEVVLDVCLHHHERVDGRGYPFGLSGDQLSLAARMSAICDVYDAVTSQRPYKRAWSPSDALARMRSWRGHFDQELLGHFIESIGIHPVGDLVRLRSSRLALVIEGNDADPTAPRVRAFYDIPTRHTVPHQDMFATAATDPIYRSERGELWFGAEWPDVEAAVRAGTAPSTETRPVRASSLQVRG</sequence>
<dbReference type="InterPro" id="IPR006675">
    <property type="entry name" value="HDIG_dom"/>
</dbReference>
<evidence type="ECO:0000259" key="2">
    <source>
        <dbReference type="PROSITE" id="PS51832"/>
    </source>
</evidence>
<dbReference type="InterPro" id="IPR037522">
    <property type="entry name" value="HD_GYP_dom"/>
</dbReference>
<evidence type="ECO:0000313" key="4">
    <source>
        <dbReference type="Proteomes" id="UP000074310"/>
    </source>
</evidence>
<dbReference type="PATRIC" id="fig|869719.3.peg.2035"/>
<feature type="region of interest" description="Disordered" evidence="1">
    <location>
        <begin position="416"/>
        <end position="436"/>
    </location>
</feature>
<dbReference type="EMBL" id="LDTB01000004">
    <property type="protein sequence ID" value="KTT76161.1"/>
    <property type="molecule type" value="Genomic_DNA"/>
</dbReference>
<dbReference type="OrthoDB" id="9802066at2"/>
<proteinExistence type="predicted"/>